<feature type="domain" description="Knr4/Smi1-like" evidence="1">
    <location>
        <begin position="22"/>
        <end position="129"/>
    </location>
</feature>
<dbReference type="PATRIC" id="fig|328812.4.peg.5858"/>
<dbReference type="Pfam" id="PF14567">
    <property type="entry name" value="SUKH_5"/>
    <property type="match status" value="1"/>
</dbReference>
<dbReference type="InterPro" id="IPR018958">
    <property type="entry name" value="Knr4/Smi1-like_dom"/>
</dbReference>
<evidence type="ECO:0000313" key="2">
    <source>
        <dbReference type="EMBL" id="KMM31431.1"/>
    </source>
</evidence>
<sequence>MKKELIERLRRFLTAHDMIGTPASDDQILCAEQELGVKFSSDYIDFIKSFGTAYAGMMINALDGNENVVDETKSLREVHPEVTDTYVISDDGSGNPIMINSKGEIEIYYHDSDAEREIIALSLEQYIEDNFHEW</sequence>
<dbReference type="Proteomes" id="UP000036166">
    <property type="component" value="Unassembled WGS sequence"/>
</dbReference>
<dbReference type="Gene3D" id="3.40.1580.10">
    <property type="entry name" value="SMI1/KNR4-like"/>
    <property type="match status" value="1"/>
</dbReference>
<dbReference type="AlphaFoldDB" id="A0A0J6C503"/>
<dbReference type="RefSeq" id="WP_008627667.1">
    <property type="nucleotide sequence ID" value="NZ_JBKVGS010000004.1"/>
</dbReference>
<dbReference type="SMART" id="SM00860">
    <property type="entry name" value="SMI1_KNR4"/>
    <property type="match status" value="1"/>
</dbReference>
<comment type="caution">
    <text evidence="2">The sequence shown here is derived from an EMBL/GenBank/DDBJ whole genome shotgun (WGS) entry which is preliminary data.</text>
</comment>
<dbReference type="InterPro" id="IPR037883">
    <property type="entry name" value="Knr4/Smi1-like_sf"/>
</dbReference>
<dbReference type="EMBL" id="LFJV01000099">
    <property type="protein sequence ID" value="KMM31431.1"/>
    <property type="molecule type" value="Genomic_DNA"/>
</dbReference>
<accession>A0A0J6C503</accession>
<protein>
    <submittedName>
        <fullName evidence="2">1,3-beta-glucan synthase regulator</fullName>
    </submittedName>
</protein>
<name>A0A0J6C503_9BACT</name>
<reference evidence="2 3" key="1">
    <citation type="submission" date="2015-06" db="EMBL/GenBank/DDBJ databases">
        <title>Draft Genome Sequence of Parabacteroides goldsteinii with Putative Novel Metallo-Beta-Lactamases Isolated from a Blood Culture from a Human Patient.</title>
        <authorList>
            <person name="Krogh T.J."/>
            <person name="Agergaard C.N."/>
            <person name="Moller-Jensen J."/>
            <person name="Justesen U.S."/>
        </authorList>
    </citation>
    <scope>NUCLEOTIDE SEQUENCE [LARGE SCALE GENOMIC DNA]</scope>
    <source>
        <strain evidence="2 3">910340</strain>
    </source>
</reference>
<evidence type="ECO:0000313" key="3">
    <source>
        <dbReference type="Proteomes" id="UP000036166"/>
    </source>
</evidence>
<dbReference type="GeneID" id="98397161"/>
<gene>
    <name evidence="2" type="ORF">ACM15_22530</name>
</gene>
<dbReference type="SUPFAM" id="SSF160631">
    <property type="entry name" value="SMI1/KNR4-like"/>
    <property type="match status" value="1"/>
</dbReference>
<evidence type="ECO:0000259" key="1">
    <source>
        <dbReference type="SMART" id="SM00860"/>
    </source>
</evidence>
<proteinExistence type="predicted"/>
<organism evidence="2 3">
    <name type="scientific">Parabacteroides goldsteinii</name>
    <dbReference type="NCBI Taxonomy" id="328812"/>
    <lineage>
        <taxon>Bacteria</taxon>
        <taxon>Pseudomonadati</taxon>
        <taxon>Bacteroidota</taxon>
        <taxon>Bacteroidia</taxon>
        <taxon>Bacteroidales</taxon>
        <taxon>Tannerellaceae</taxon>
        <taxon>Parabacteroides</taxon>
    </lineage>
</organism>